<dbReference type="PANTHER" id="PTHR34819:SF3">
    <property type="entry name" value="CELL SURFACE PROTEIN"/>
    <property type="match status" value="1"/>
</dbReference>
<dbReference type="InterPro" id="IPR001434">
    <property type="entry name" value="OmcB-like_DUF11"/>
</dbReference>
<feature type="domain" description="DUF11" evidence="2">
    <location>
        <begin position="898"/>
        <end position="1007"/>
    </location>
</feature>
<feature type="region of interest" description="Disordered" evidence="1">
    <location>
        <begin position="871"/>
        <end position="893"/>
    </location>
</feature>
<feature type="compositionally biased region" description="Polar residues" evidence="1">
    <location>
        <begin position="871"/>
        <end position="881"/>
    </location>
</feature>
<feature type="domain" description="DUF11" evidence="2">
    <location>
        <begin position="511"/>
        <end position="624"/>
    </location>
</feature>
<feature type="domain" description="DUF11" evidence="2">
    <location>
        <begin position="770"/>
        <end position="880"/>
    </location>
</feature>
<feature type="domain" description="DUF11" evidence="2">
    <location>
        <begin position="640"/>
        <end position="750"/>
    </location>
</feature>
<feature type="compositionally biased region" description="Polar residues" evidence="1">
    <location>
        <begin position="218"/>
        <end position="230"/>
    </location>
</feature>
<feature type="domain" description="DUF11" evidence="2">
    <location>
        <begin position="1168"/>
        <end position="1280"/>
    </location>
</feature>
<proteinExistence type="predicted"/>
<sequence>MIQILDHTKNRNIALFLLVVLGTFYLGFGQCTSEAGPNQTLNQGTPVFLNATTPTVGTGTWTQISGPTGISFDNANNENTEVFGITAGDYVFQWTVSDGVCVPASDTVEISVLGVDLELDLSASDLNPGIGDVVTFTVNIRNNGDLNATGVSVENLVPSGYGGISAISNGGTFSFVSNTVSWTGLSIASSGNVDLTFNATVQTPTGTAGEFTHIAEVTNSDQFDTDSIPNNDDGDQSEDDEDAITATPQQADLSLTKIVVDNDVAPNVGEEISFEITVTNSGPDDATNVQVVDQLLSGFDFVLYSATSGVYDETTGFWQVGTIANGASETLIIDVLVNASGLYTNTSQVIASDGFDIDSTPSNGVSSEDDQDDVAVNPVPVVDLSLSKTVDDSNPNVNTNVVFTLTVTNDGPNDATNVAVTDQLPSGFTYVSDDGAGAYVNTSGVWTVGNLTNGASTTLNITATVNTTGIYTNVAEVTAQDQVDSDSTPNNGISAEDDQDDTSVNPVQIVDVSVTKTADDLTPNVGDPIVFTVSVTNDGPSDATNVVVTDFLASGYDFVSATPTTGVYEPLNGSWTVGNLANGATETISITANVLASGDYTNTAELTDLNETDIDSQPANNDDTEDDQQTINPVPVSVSDLVLRKSVDNLTPFVGDEVIFSISISNDGPSDVTGVEVLDLLPSGYTYVSNSRTAGVYNPVSGIWELNGGIPNGTTETLNIRALVNPTGDYFNVSEVFASDNFDPNSTPNNNVLAENDQDIAGTTPLPSSDLSLQKTVDNEFPDVLDNVVFTLTLVNDGPSDATGVVVLDLLPSGYTYVSDDSGGNYNSTTGEWNIVTLAGGGTTILNITAVVNPTGNYLNVAEVISVIQQDPDSSPGNNVLSEDDQDEQSTTPRILTDISVSKTVNDLTPSVGNQVTFTVTVNNAGPNDATNLVIEDVLASGYAFVAAVPSLGTYDNFTGAWALATLANGATETLQITATVLQSGNYANTAELIALDTFDPDSTPNNNLISEDDQDTVVPVPNGQADLSLTKAVDNQTPNVGDVVEFALNLTNDGASDVSGVMVTDVLPGGFTFQSAVATAGIYQPSTGLWSINGSIPNGTTETLIILATVNPPTGNTEEYLNVAEITASDFADPDSNPNSSLDQDDLNDGLPDDDEATVQVTPQTVDIGLLKAVDNPTPTIGGEVTFTITVSNQGSSTATNVGIEETLPSGYRFISSQVDNGVYDESSGFWEVDRLDPLETASLTLTVEVLDEDDYLNIVSLSFVDQFDTNDTNDRAEAFIEPSCLTVYNEFSPNGDGVNETFTIDCISRYPNNVLQVFNRWGNIVFEQRSYNNDWDGTSNGRATVQKGQQLPVGTYYYVLDLGDGSSPRTDWLYINR</sequence>
<keyword evidence="4" id="KW-1185">Reference proteome</keyword>
<dbReference type="InterPro" id="IPR013783">
    <property type="entry name" value="Ig-like_fold"/>
</dbReference>
<feature type="compositionally biased region" description="Polar residues" evidence="1">
    <location>
        <begin position="480"/>
        <end position="493"/>
    </location>
</feature>
<evidence type="ECO:0000313" key="4">
    <source>
        <dbReference type="Proteomes" id="UP000237640"/>
    </source>
</evidence>
<dbReference type="NCBIfam" id="TIGR04131">
    <property type="entry name" value="Bac_Flav_CTERM"/>
    <property type="match status" value="1"/>
</dbReference>
<feature type="compositionally biased region" description="Acidic residues" evidence="1">
    <location>
        <begin position="232"/>
        <end position="241"/>
    </location>
</feature>
<dbReference type="Pfam" id="PF22352">
    <property type="entry name" value="K319L-like_PKD"/>
    <property type="match status" value="1"/>
</dbReference>
<dbReference type="InterPro" id="IPR047589">
    <property type="entry name" value="DUF11_rpt"/>
</dbReference>
<dbReference type="EMBL" id="PVYX01000001">
    <property type="protein sequence ID" value="PRX57429.1"/>
    <property type="molecule type" value="Genomic_DNA"/>
</dbReference>
<dbReference type="RefSeq" id="WP_106144326.1">
    <property type="nucleotide sequence ID" value="NZ_PVYX01000001.1"/>
</dbReference>
<feature type="region of interest" description="Disordered" evidence="1">
    <location>
        <begin position="218"/>
        <end position="241"/>
    </location>
</feature>
<feature type="domain" description="DUF11" evidence="2">
    <location>
        <begin position="116"/>
        <end position="231"/>
    </location>
</feature>
<dbReference type="NCBIfam" id="TIGR01451">
    <property type="entry name" value="B_ant_repeat"/>
    <property type="match status" value="9"/>
</dbReference>
<organism evidence="3 4">
    <name type="scientific">Flagellimonas meridianipacifica</name>
    <dbReference type="NCBI Taxonomy" id="1080225"/>
    <lineage>
        <taxon>Bacteria</taxon>
        <taxon>Pseudomonadati</taxon>
        <taxon>Bacteroidota</taxon>
        <taxon>Flavobacteriia</taxon>
        <taxon>Flavobacteriales</taxon>
        <taxon>Flavobacteriaceae</taxon>
        <taxon>Flagellimonas</taxon>
    </lineage>
</organism>
<dbReference type="PANTHER" id="PTHR34819">
    <property type="entry name" value="LARGE CYSTEINE-RICH PERIPLASMIC PROTEIN OMCB"/>
    <property type="match status" value="1"/>
</dbReference>
<dbReference type="Proteomes" id="UP000237640">
    <property type="component" value="Unassembled WGS sequence"/>
</dbReference>
<accession>A0A2T0MIP5</accession>
<dbReference type="Gene3D" id="2.60.40.3080">
    <property type="match status" value="3"/>
</dbReference>
<dbReference type="InterPro" id="IPR026341">
    <property type="entry name" value="T9SS_type_B"/>
</dbReference>
<reference evidence="3 4" key="1">
    <citation type="submission" date="2018-03" db="EMBL/GenBank/DDBJ databases">
        <title>Genomic Encyclopedia of Archaeal and Bacterial Type Strains, Phase II (KMG-II): from individual species to whole genera.</title>
        <authorList>
            <person name="Goeker M."/>
        </authorList>
    </citation>
    <scope>NUCLEOTIDE SEQUENCE [LARGE SCALE GENOMIC DNA]</scope>
    <source>
        <strain evidence="3 4">DSM 25027</strain>
    </source>
</reference>
<feature type="region of interest" description="Disordered" evidence="1">
    <location>
        <begin position="480"/>
        <end position="504"/>
    </location>
</feature>
<gene>
    <name evidence="3" type="ORF">CLV81_1434</name>
</gene>
<feature type="domain" description="DUF11" evidence="2">
    <location>
        <begin position="383"/>
        <end position="491"/>
    </location>
</feature>
<feature type="region of interest" description="Disordered" evidence="1">
    <location>
        <begin position="608"/>
        <end position="631"/>
    </location>
</feature>
<dbReference type="Pfam" id="PF13585">
    <property type="entry name" value="CHU_C"/>
    <property type="match status" value="1"/>
</dbReference>
<protein>
    <submittedName>
        <fullName evidence="3">Putative repeat protein (TIGR01451 family)/gliding motility-associated-like protein</fullName>
    </submittedName>
</protein>
<feature type="compositionally biased region" description="Acidic residues" evidence="1">
    <location>
        <begin position="1144"/>
        <end position="1157"/>
    </location>
</feature>
<evidence type="ECO:0000313" key="3">
    <source>
        <dbReference type="EMBL" id="PRX57429.1"/>
    </source>
</evidence>
<comment type="caution">
    <text evidence="3">The sequence shown here is derived from an EMBL/GenBank/DDBJ whole genome shotgun (WGS) entry which is preliminary data.</text>
</comment>
<dbReference type="OrthoDB" id="9805017at2"/>
<feature type="domain" description="DUF11" evidence="2">
    <location>
        <begin position="252"/>
        <end position="365"/>
    </location>
</feature>
<name>A0A2T0MIP5_9FLAO</name>
<feature type="domain" description="DUF11" evidence="2">
    <location>
        <begin position="1027"/>
        <end position="1142"/>
    </location>
</feature>
<evidence type="ECO:0000259" key="2">
    <source>
        <dbReference type="Pfam" id="PF01345"/>
    </source>
</evidence>
<feature type="region of interest" description="Disordered" evidence="1">
    <location>
        <begin position="1131"/>
        <end position="1157"/>
    </location>
</feature>
<evidence type="ECO:0000256" key="1">
    <source>
        <dbReference type="SAM" id="MobiDB-lite"/>
    </source>
</evidence>
<dbReference type="Gene3D" id="2.60.40.10">
    <property type="entry name" value="Immunoglobulins"/>
    <property type="match status" value="7"/>
</dbReference>
<dbReference type="Pfam" id="PF01345">
    <property type="entry name" value="DUF11"/>
    <property type="match status" value="9"/>
</dbReference>
<dbReference type="InterPro" id="IPR051172">
    <property type="entry name" value="Chlamydia_OmcB"/>
</dbReference>